<evidence type="ECO:0000256" key="2">
    <source>
        <dbReference type="SAM" id="MobiDB-lite"/>
    </source>
</evidence>
<dbReference type="Gene3D" id="6.10.300.20">
    <property type="match status" value="1"/>
</dbReference>
<comment type="similarity">
    <text evidence="1">Belongs to the PWWP3A family.</text>
</comment>
<reference evidence="6" key="1">
    <citation type="submission" date="2025-08" db="UniProtKB">
        <authorList>
            <consortium name="Ensembl"/>
        </authorList>
    </citation>
    <scope>IDENTIFICATION</scope>
</reference>
<dbReference type="Pfam" id="PF20887">
    <property type="entry name" value="PWP3A-B_N"/>
    <property type="match status" value="1"/>
</dbReference>
<protein>
    <submittedName>
        <fullName evidence="6">PWWP domain-containing DNA repair factor 3B-like</fullName>
    </submittedName>
</protein>
<feature type="compositionally biased region" description="Polar residues" evidence="2">
    <location>
        <begin position="355"/>
        <end position="364"/>
    </location>
</feature>
<dbReference type="Gene3D" id="2.30.30.140">
    <property type="match status" value="1"/>
</dbReference>
<dbReference type="PANTHER" id="PTHR31333">
    <property type="entry name" value="PWWP DOMAIN-CONTAINING DNA REPAIR FACTOR 3 FAMILY MEMBER"/>
    <property type="match status" value="1"/>
</dbReference>
<dbReference type="OMA" id="SENEGTM"/>
<dbReference type="Pfam" id="PF20886">
    <property type="entry name" value="PWP3A-B_C"/>
    <property type="match status" value="1"/>
</dbReference>
<dbReference type="CDD" id="cd06080">
    <property type="entry name" value="PWWP_MUM1-like"/>
    <property type="match status" value="1"/>
</dbReference>
<evidence type="ECO:0000313" key="7">
    <source>
        <dbReference type="Proteomes" id="UP000694381"/>
    </source>
</evidence>
<evidence type="ECO:0000313" key="6">
    <source>
        <dbReference type="Ensembl" id="ENSNGAP00000011054.1"/>
    </source>
</evidence>
<accession>A0A8C6R011</accession>
<dbReference type="FunFam" id="2.30.30.140:FF:000063">
    <property type="entry name" value="PWWP domain-containing DNA repair factor 3A"/>
    <property type="match status" value="1"/>
</dbReference>
<dbReference type="Proteomes" id="UP000694381">
    <property type="component" value="Unassembled WGS sequence"/>
</dbReference>
<dbReference type="InterPro" id="IPR048795">
    <property type="entry name" value="PWP3A_3B_4_C"/>
</dbReference>
<sequence>MDTAKYVLCDWKGQLWPARVLSGSGTSDQSQRRRTSFLEIQILPVGEKLRVKSTDVRPLTKSEIENITSLGGTESRGTASTQEANAYRRALKVALEVLGEGTGLVRGGKTRGRPTSTVASPQALKEPASSCPHLQGRNQKGQGHFGRSPGKRRHPDSVSVCSENEGTMQSPKSQAHTAVWPHPPPEMQVKILRGTSMWPCDLIPTAAAGEPQRKRKRKASRLKSLSAPIYTERTGTKRKRQVPPGPQRHVSTLPNHEPSYAPLEIPAPGARRKPSLPEKTEEPGPVAPKSASEGAAAASMPPIPRLRRSRRIAGRKRRLQMLCEKCRLPALEPQVSSKVVSTRDQRRGARVPQDGQATNVTSAQQPNTIERGALVWFQFQDLPFWPAVVKSVSKSNKMARVLLIEADMPLEHRGIRVPLRRLKHLDCEEKKALLRRASKAYSQGVSWCFSVIDHYRQGIAQGSFLNTFLDYYTSQTSYPLRKAIQEGNLHIDFPKVSYAELEEWEEESSLGGSRLCKKLLPDRMRATRDRHNQKLVDFIVKRKGADQHLLDIMKGRKQSRWLSNLSKEKRQVLCIE</sequence>
<feature type="domain" description="PWWP" evidence="5">
    <location>
        <begin position="6"/>
        <end position="99"/>
    </location>
</feature>
<proteinExistence type="inferred from homology"/>
<evidence type="ECO:0000259" key="5">
    <source>
        <dbReference type="Pfam" id="PF20887"/>
    </source>
</evidence>
<feature type="domain" description="MUM1-like PWWP" evidence="3">
    <location>
        <begin position="370"/>
        <end position="448"/>
    </location>
</feature>
<feature type="region of interest" description="Disordered" evidence="2">
    <location>
        <begin position="105"/>
        <end position="182"/>
    </location>
</feature>
<feature type="domain" description="PWWP" evidence="4">
    <location>
        <begin position="521"/>
        <end position="576"/>
    </location>
</feature>
<dbReference type="InterPro" id="IPR040263">
    <property type="entry name" value="PWP3A_3B_4"/>
</dbReference>
<keyword evidence="7" id="KW-1185">Reference proteome</keyword>
<gene>
    <name evidence="6" type="primary">LOC103728626</name>
</gene>
<dbReference type="SUPFAM" id="SSF63748">
    <property type="entry name" value="Tudor/PWWP/MBT"/>
    <property type="match status" value="1"/>
</dbReference>
<dbReference type="AlphaFoldDB" id="A0A8C6R011"/>
<feature type="compositionally biased region" description="Polar residues" evidence="2">
    <location>
        <begin position="159"/>
        <end position="176"/>
    </location>
</feature>
<evidence type="ECO:0000259" key="3">
    <source>
        <dbReference type="Pfam" id="PF20884"/>
    </source>
</evidence>
<organism evidence="6 7">
    <name type="scientific">Nannospalax galili</name>
    <name type="common">Northern Israeli blind subterranean mole rat</name>
    <name type="synonym">Spalax galili</name>
    <dbReference type="NCBI Taxonomy" id="1026970"/>
    <lineage>
        <taxon>Eukaryota</taxon>
        <taxon>Metazoa</taxon>
        <taxon>Chordata</taxon>
        <taxon>Craniata</taxon>
        <taxon>Vertebrata</taxon>
        <taxon>Euteleostomi</taxon>
        <taxon>Mammalia</taxon>
        <taxon>Eutheria</taxon>
        <taxon>Euarchontoglires</taxon>
        <taxon>Glires</taxon>
        <taxon>Rodentia</taxon>
        <taxon>Myomorpha</taxon>
        <taxon>Muroidea</taxon>
        <taxon>Spalacidae</taxon>
        <taxon>Spalacinae</taxon>
        <taxon>Nannospalax</taxon>
    </lineage>
</organism>
<name>A0A8C6R011_NANGA</name>
<dbReference type="InterPro" id="IPR035504">
    <property type="entry name" value="MUM1-like_PWWP"/>
</dbReference>
<dbReference type="Ensembl" id="ENSNGAT00000016597.1">
    <property type="protein sequence ID" value="ENSNGAP00000011054.1"/>
    <property type="gene ID" value="ENSNGAG00000013314.1"/>
</dbReference>
<dbReference type="InterPro" id="IPR048765">
    <property type="entry name" value="PWP3A_3B_4_N"/>
</dbReference>
<evidence type="ECO:0000259" key="4">
    <source>
        <dbReference type="Pfam" id="PF20886"/>
    </source>
</evidence>
<dbReference type="Pfam" id="PF20884">
    <property type="entry name" value="MUM1-like_PWWP"/>
    <property type="match status" value="1"/>
</dbReference>
<reference evidence="6" key="2">
    <citation type="submission" date="2025-09" db="UniProtKB">
        <authorList>
            <consortium name="Ensembl"/>
        </authorList>
    </citation>
    <scope>IDENTIFICATION</scope>
</reference>
<feature type="region of interest" description="Disordered" evidence="2">
    <location>
        <begin position="207"/>
        <end position="312"/>
    </location>
</feature>
<feature type="region of interest" description="Disordered" evidence="2">
    <location>
        <begin position="337"/>
        <end position="364"/>
    </location>
</feature>
<dbReference type="PANTHER" id="PTHR31333:SF2">
    <property type="entry name" value="PWWP DOMAIN-CONTAINING DNA REPAIR FACTOR 4"/>
    <property type="match status" value="1"/>
</dbReference>
<feature type="compositionally biased region" description="Low complexity" evidence="2">
    <location>
        <begin position="287"/>
        <end position="300"/>
    </location>
</feature>
<evidence type="ECO:0000256" key="1">
    <source>
        <dbReference type="ARBA" id="ARBA00008188"/>
    </source>
</evidence>
<dbReference type="GeneTree" id="ENSGT00390000001700"/>